<keyword evidence="2 4" id="KW-0808">Transferase</keyword>
<evidence type="ECO:0000256" key="2">
    <source>
        <dbReference type="ARBA" id="ARBA00022679"/>
    </source>
</evidence>
<dbReference type="CDD" id="cd11301">
    <property type="entry name" value="Fut1_Fut2_like"/>
    <property type="match status" value="1"/>
</dbReference>
<dbReference type="GO" id="GO:0005975">
    <property type="term" value="P:carbohydrate metabolic process"/>
    <property type="evidence" value="ECO:0007669"/>
    <property type="project" value="InterPro"/>
</dbReference>
<dbReference type="AlphaFoldDB" id="A0AAD4MNL1"/>
<dbReference type="GO" id="GO:0008107">
    <property type="term" value="F:galactoside 2-alpha-L-fucosyltransferase activity"/>
    <property type="evidence" value="ECO:0007669"/>
    <property type="project" value="InterPro"/>
</dbReference>
<proteinExistence type="predicted"/>
<feature type="transmembrane region" description="Helical" evidence="3">
    <location>
        <begin position="18"/>
        <end position="41"/>
    </location>
</feature>
<protein>
    <submittedName>
        <fullName evidence="4">Glycosyl transferase family 11 domain-containing protein</fullName>
    </submittedName>
</protein>
<keyword evidence="5" id="KW-1185">Reference proteome</keyword>
<organism evidence="4 5">
    <name type="scientific">Ditylenchus destructor</name>
    <dbReference type="NCBI Taxonomy" id="166010"/>
    <lineage>
        <taxon>Eukaryota</taxon>
        <taxon>Metazoa</taxon>
        <taxon>Ecdysozoa</taxon>
        <taxon>Nematoda</taxon>
        <taxon>Chromadorea</taxon>
        <taxon>Rhabditida</taxon>
        <taxon>Tylenchina</taxon>
        <taxon>Tylenchomorpha</taxon>
        <taxon>Sphaerularioidea</taxon>
        <taxon>Anguinidae</taxon>
        <taxon>Anguininae</taxon>
        <taxon>Ditylenchus</taxon>
    </lineage>
</organism>
<evidence type="ECO:0000313" key="5">
    <source>
        <dbReference type="Proteomes" id="UP001201812"/>
    </source>
</evidence>
<dbReference type="PANTHER" id="PTHR22898">
    <property type="entry name" value="UNCHARACTERIZED GLYCOSOL TRANSFERASE-RELATED"/>
    <property type="match status" value="1"/>
</dbReference>
<sequence length="374" mass="43649">MKNVYCCMTTTRISRRTLLLVVIECCLLIILTYAFLFKFYYQHPDISKINVLNNQALKSHPSASEQKFVTCNPIGIPTLCGGLGNHLYRFASLYGIAKALNRTPYYDTYYECVARLYKEIQDTFPNYRKFLRLERRGIHEKTVVEFGKHCCRYDDPSRLKEINSQYLELSAIHLQSYKYFEHVFDEVREMFSFSDRLKEKIDSYSGKLFGNDTNHKLCIHTRRGDFANTNTESKGQFTEKAAEYAASFLHEKYGNVSVILLGKDKQFLRTVNLGRENISSIYIPDDMKRMEDLCFISRYCNSLIITAMHSTFSWWGAFLMQSHKKIQKTNDTDIARGYVFYDSSFAFGGDLHDYSNFLPEWIPLQLVNDTIIVQ</sequence>
<dbReference type="GO" id="GO:0016020">
    <property type="term" value="C:membrane"/>
    <property type="evidence" value="ECO:0007669"/>
    <property type="project" value="InterPro"/>
</dbReference>
<dbReference type="InterPro" id="IPR052501">
    <property type="entry name" value="Alpha-1-2_FucT"/>
</dbReference>
<evidence type="ECO:0000256" key="3">
    <source>
        <dbReference type="SAM" id="Phobius"/>
    </source>
</evidence>
<keyword evidence="3" id="KW-0472">Membrane</keyword>
<dbReference type="Proteomes" id="UP001201812">
    <property type="component" value="Unassembled WGS sequence"/>
</dbReference>
<keyword evidence="3" id="KW-1133">Transmembrane helix</keyword>
<dbReference type="Pfam" id="PF01531">
    <property type="entry name" value="Glyco_transf_11"/>
    <property type="match status" value="1"/>
</dbReference>
<dbReference type="InterPro" id="IPR002516">
    <property type="entry name" value="Glyco_trans_11"/>
</dbReference>
<dbReference type="EMBL" id="JAKKPZ010000312">
    <property type="protein sequence ID" value="KAI1696682.1"/>
    <property type="molecule type" value="Genomic_DNA"/>
</dbReference>
<reference evidence="4" key="1">
    <citation type="submission" date="2022-01" db="EMBL/GenBank/DDBJ databases">
        <title>Genome Sequence Resource for Two Populations of Ditylenchus destructor, the Migratory Endoparasitic Phytonematode.</title>
        <authorList>
            <person name="Zhang H."/>
            <person name="Lin R."/>
            <person name="Xie B."/>
        </authorList>
    </citation>
    <scope>NUCLEOTIDE SEQUENCE</scope>
    <source>
        <strain evidence="4">BazhouSP</strain>
    </source>
</reference>
<keyword evidence="1" id="KW-0328">Glycosyltransferase</keyword>
<name>A0AAD4MNL1_9BILA</name>
<comment type="caution">
    <text evidence="4">The sequence shown here is derived from an EMBL/GenBank/DDBJ whole genome shotgun (WGS) entry which is preliminary data.</text>
</comment>
<accession>A0AAD4MNL1</accession>
<dbReference type="PANTHER" id="PTHR22898:SF3">
    <property type="entry name" value="ALPHA-1,2-FUCOSYLTRANSFERASE-RELATED"/>
    <property type="match status" value="1"/>
</dbReference>
<keyword evidence="3" id="KW-0812">Transmembrane</keyword>
<evidence type="ECO:0000313" key="4">
    <source>
        <dbReference type="EMBL" id="KAI1696682.1"/>
    </source>
</evidence>
<gene>
    <name evidence="4" type="ORF">DdX_18909</name>
</gene>
<evidence type="ECO:0000256" key="1">
    <source>
        <dbReference type="ARBA" id="ARBA00022676"/>
    </source>
</evidence>